<gene>
    <name evidence="2" type="ORF">LAESUDRAFT_758132</name>
</gene>
<evidence type="ECO:0000313" key="2">
    <source>
        <dbReference type="EMBL" id="KZT08014.1"/>
    </source>
</evidence>
<proteinExistence type="predicted"/>
<dbReference type="Proteomes" id="UP000076871">
    <property type="component" value="Unassembled WGS sequence"/>
</dbReference>
<protein>
    <submittedName>
        <fullName evidence="2">Uncharacterized protein</fullName>
    </submittedName>
</protein>
<reference evidence="2 3" key="1">
    <citation type="journal article" date="2016" name="Mol. Biol. Evol.">
        <title>Comparative Genomics of Early-Diverging Mushroom-Forming Fungi Provides Insights into the Origins of Lignocellulose Decay Capabilities.</title>
        <authorList>
            <person name="Nagy L.G."/>
            <person name="Riley R."/>
            <person name="Tritt A."/>
            <person name="Adam C."/>
            <person name="Daum C."/>
            <person name="Floudas D."/>
            <person name="Sun H."/>
            <person name="Yadav J.S."/>
            <person name="Pangilinan J."/>
            <person name="Larsson K.H."/>
            <person name="Matsuura K."/>
            <person name="Barry K."/>
            <person name="Labutti K."/>
            <person name="Kuo R."/>
            <person name="Ohm R.A."/>
            <person name="Bhattacharya S.S."/>
            <person name="Shirouzu T."/>
            <person name="Yoshinaga Y."/>
            <person name="Martin F.M."/>
            <person name="Grigoriev I.V."/>
            <person name="Hibbett D.S."/>
        </authorList>
    </citation>
    <scope>NUCLEOTIDE SEQUENCE [LARGE SCALE GENOMIC DNA]</scope>
    <source>
        <strain evidence="2 3">93-53</strain>
    </source>
</reference>
<feature type="region of interest" description="Disordered" evidence="1">
    <location>
        <begin position="1"/>
        <end position="69"/>
    </location>
</feature>
<feature type="compositionally biased region" description="Low complexity" evidence="1">
    <location>
        <begin position="96"/>
        <end position="110"/>
    </location>
</feature>
<sequence>MPAPKHPIPEDAAEMASPAKRTTRASNQSVEDKSSHATDTPVSNLPTTGTTSNAISKQPVRGHTTTQTSTEAIERIDAVHPPNPILTSAAVDSTLNDNNVDDTQSSSVSTTDDESETDTSVISIAGFTYTQKFAKRISNLGDYVSIAHNIYGIRKLPASSTWGAGMNEPTLCINNEPVVVYIVGEIVNSSFLFTREPKKQATMTVNPLRSIDLHAANSLIRRISEWREDDSPPPTTITTGVRQSRKGKREGDWTTSLFKNVWDAKRTLPPKEDDY</sequence>
<evidence type="ECO:0000313" key="3">
    <source>
        <dbReference type="Proteomes" id="UP000076871"/>
    </source>
</evidence>
<dbReference type="AlphaFoldDB" id="A0A165EZ12"/>
<dbReference type="InParanoid" id="A0A165EZ12"/>
<organism evidence="2 3">
    <name type="scientific">Laetiporus sulphureus 93-53</name>
    <dbReference type="NCBI Taxonomy" id="1314785"/>
    <lineage>
        <taxon>Eukaryota</taxon>
        <taxon>Fungi</taxon>
        <taxon>Dikarya</taxon>
        <taxon>Basidiomycota</taxon>
        <taxon>Agaricomycotina</taxon>
        <taxon>Agaricomycetes</taxon>
        <taxon>Polyporales</taxon>
        <taxon>Laetiporus</taxon>
    </lineage>
</organism>
<feature type="region of interest" description="Disordered" evidence="1">
    <location>
        <begin position="227"/>
        <end position="251"/>
    </location>
</feature>
<name>A0A165EZ12_9APHY</name>
<dbReference type="RefSeq" id="XP_040765754.1">
    <property type="nucleotide sequence ID" value="XM_040912417.1"/>
</dbReference>
<evidence type="ECO:0000256" key="1">
    <source>
        <dbReference type="SAM" id="MobiDB-lite"/>
    </source>
</evidence>
<dbReference type="OrthoDB" id="3269308at2759"/>
<dbReference type="EMBL" id="KV427617">
    <property type="protein sequence ID" value="KZT08014.1"/>
    <property type="molecule type" value="Genomic_DNA"/>
</dbReference>
<keyword evidence="3" id="KW-1185">Reference proteome</keyword>
<feature type="compositionally biased region" description="Polar residues" evidence="1">
    <location>
        <begin position="37"/>
        <end position="56"/>
    </location>
</feature>
<dbReference type="GeneID" id="63829445"/>
<accession>A0A165EZ12</accession>
<feature type="region of interest" description="Disordered" evidence="1">
    <location>
        <begin position="95"/>
        <end position="117"/>
    </location>
</feature>